<dbReference type="GO" id="GO:0016747">
    <property type="term" value="F:acyltransferase activity, transferring groups other than amino-acyl groups"/>
    <property type="evidence" value="ECO:0007669"/>
    <property type="project" value="InterPro"/>
</dbReference>
<dbReference type="AlphaFoldDB" id="C5CGB9"/>
<sequence length="160" mass="18851">MLIHDGELILRSTTADDPELKKLQEDARILKHMSETRMYPFAMPSQMSFRIESEGKVIGEVSLKTIRWFNRKAEISIFIVPEYQGKGYGKRALKKIMELAFGTFNLYRLEAEVMEFNEPSIRLMESLGFKLEGRLREARYVDGKYWDILRYGILRREFEG</sequence>
<dbReference type="HOGENOM" id="CLU_013985_40_3_0"/>
<dbReference type="PROSITE" id="PS51186">
    <property type="entry name" value="GNAT"/>
    <property type="match status" value="1"/>
</dbReference>
<evidence type="ECO:0000313" key="3">
    <source>
        <dbReference type="Proteomes" id="UP000002382"/>
    </source>
</evidence>
<keyword evidence="3" id="KW-1185">Reference proteome</keyword>
<reference evidence="2 3" key="1">
    <citation type="submission" date="2009-06" db="EMBL/GenBank/DDBJ databases">
        <title>Complete sequence of Thermotogales bacterium TBF 19.5.1.</title>
        <authorList>
            <consortium name="US DOE Joint Genome Institute"/>
            <person name="Lucas S."/>
            <person name="Copeland A."/>
            <person name="Lapidus A."/>
            <person name="Glavina del Rio T."/>
            <person name="Tice H."/>
            <person name="Bruce D."/>
            <person name="Goodwin L."/>
            <person name="Pitluck S."/>
            <person name="Chertkov O."/>
            <person name="Brettin T."/>
            <person name="Detter J.C."/>
            <person name="Han C."/>
            <person name="Schmutz J."/>
            <person name="Larimer F."/>
            <person name="Land M."/>
            <person name="Hauser L."/>
            <person name="Kyrpides N."/>
            <person name="Ovchinnikova G."/>
            <person name="Noll K."/>
        </authorList>
    </citation>
    <scope>NUCLEOTIDE SEQUENCE [LARGE SCALE GENOMIC DNA]</scope>
    <source>
        <strain evidence="3">ATCC BAA-1733 / DSM 21960 / TBF 19.5.1</strain>
    </source>
</reference>
<dbReference type="KEGG" id="kol:Kole_0850"/>
<reference evidence="2 3" key="2">
    <citation type="journal article" date="2011" name="J. Bacteriol.">
        <title>Genome Sequence of Kosmotoga olearia Strain TBF 19.5.1, a Thermophilic Bacterium with a Wide Growth Temperature Range, Isolated from the Troll B Oil Platform in the North Sea.</title>
        <authorList>
            <person name="Swithers K.S."/>
            <person name="Dipippo J.L."/>
            <person name="Bruce D.C."/>
            <person name="Detter C."/>
            <person name="Tapia R."/>
            <person name="Han S."/>
            <person name="Goodwin L.A."/>
            <person name="Han J."/>
            <person name="Woyke T."/>
            <person name="Pitluck S."/>
            <person name="Pennacchio L."/>
            <person name="Nolan M."/>
            <person name="Mikhailova N."/>
            <person name="Land M.L."/>
            <person name="Nesbo C.L."/>
            <person name="Gogarten J.P."/>
            <person name="Noll K.M."/>
        </authorList>
    </citation>
    <scope>NUCLEOTIDE SEQUENCE [LARGE SCALE GENOMIC DNA]</scope>
    <source>
        <strain evidence="3">ATCC BAA-1733 / DSM 21960 / TBF 19.5.1</strain>
    </source>
</reference>
<dbReference type="SUPFAM" id="SSF55729">
    <property type="entry name" value="Acyl-CoA N-acyltransferases (Nat)"/>
    <property type="match status" value="1"/>
</dbReference>
<dbReference type="PANTHER" id="PTHR43415:SF3">
    <property type="entry name" value="GNAT-FAMILY ACETYLTRANSFERASE"/>
    <property type="match status" value="1"/>
</dbReference>
<name>C5CGB9_KOSOT</name>
<dbReference type="RefSeq" id="WP_015868222.1">
    <property type="nucleotide sequence ID" value="NC_012785.1"/>
</dbReference>
<evidence type="ECO:0000259" key="1">
    <source>
        <dbReference type="PROSITE" id="PS51186"/>
    </source>
</evidence>
<dbReference type="STRING" id="521045.Kole_0850"/>
<dbReference type="InterPro" id="IPR016181">
    <property type="entry name" value="Acyl_CoA_acyltransferase"/>
</dbReference>
<dbReference type="EMBL" id="CP001634">
    <property type="protein sequence ID" value="ACR79560.1"/>
    <property type="molecule type" value="Genomic_DNA"/>
</dbReference>
<dbReference type="CDD" id="cd04301">
    <property type="entry name" value="NAT_SF"/>
    <property type="match status" value="1"/>
</dbReference>
<dbReference type="PANTHER" id="PTHR43415">
    <property type="entry name" value="SPERMIDINE N(1)-ACETYLTRANSFERASE"/>
    <property type="match status" value="1"/>
</dbReference>
<dbReference type="OrthoDB" id="9795206at2"/>
<dbReference type="eggNOG" id="COG1670">
    <property type="taxonomic scope" value="Bacteria"/>
</dbReference>
<dbReference type="InterPro" id="IPR000182">
    <property type="entry name" value="GNAT_dom"/>
</dbReference>
<accession>C5CGB9</accession>
<gene>
    <name evidence="2" type="ordered locus">Kole_0850</name>
</gene>
<dbReference type="Gene3D" id="3.40.630.30">
    <property type="match status" value="1"/>
</dbReference>
<feature type="domain" description="N-acetyltransferase" evidence="1">
    <location>
        <begin position="8"/>
        <end position="147"/>
    </location>
</feature>
<protein>
    <submittedName>
        <fullName evidence="2">GCN5-related N-acetyltransferase</fullName>
    </submittedName>
</protein>
<dbReference type="Proteomes" id="UP000002382">
    <property type="component" value="Chromosome"/>
</dbReference>
<evidence type="ECO:0000313" key="2">
    <source>
        <dbReference type="EMBL" id="ACR79560.1"/>
    </source>
</evidence>
<proteinExistence type="predicted"/>
<organism evidence="2 3">
    <name type="scientific">Kosmotoga olearia (strain ATCC BAA-1733 / DSM 21960 / TBF 19.5.1)</name>
    <dbReference type="NCBI Taxonomy" id="521045"/>
    <lineage>
        <taxon>Bacteria</taxon>
        <taxon>Thermotogati</taxon>
        <taxon>Thermotogota</taxon>
        <taxon>Thermotogae</taxon>
        <taxon>Kosmotogales</taxon>
        <taxon>Kosmotogaceae</taxon>
        <taxon>Kosmotoga</taxon>
    </lineage>
</organism>
<dbReference type="Pfam" id="PF13302">
    <property type="entry name" value="Acetyltransf_3"/>
    <property type="match status" value="1"/>
</dbReference>